<dbReference type="ExpressionAtlas" id="N1R4P9">
    <property type="expression patterns" value="baseline"/>
</dbReference>
<dbReference type="AlphaFoldDB" id="N1R4P9"/>
<dbReference type="Pfam" id="PF08729">
    <property type="entry name" value="HUN"/>
    <property type="match status" value="1"/>
</dbReference>
<evidence type="ECO:0000313" key="3">
    <source>
        <dbReference type="EnsemblPlants" id="EMT33534"/>
    </source>
</evidence>
<dbReference type="EnsemblPlants" id="EMT33534">
    <property type="protein sequence ID" value="EMT33534"/>
    <property type="gene ID" value="F775_15647"/>
</dbReference>
<sequence>MAALNKFSEPQPITGNPRELHRTTTHGYCSCSYHDKIENGLRILTHLEWANTCWIIVVFDIEAISSFLSQVHPTENDPNDPSQSNRFNAVIEKIERLYMGKHSSDEEDLGDVPDDDQYDTEDSFIDDAELDEYFEVDNLETKHTGFFVNKGKLEQSEYGSVQNVVPDGAVQNVGPKKRRRRDSSNSYIENSKELAPGSMPVKVPKRNALEIGKNIASSDLSSYSEYHSEGNKPLTNKSNSPVRMQKVNASDNATGAEYASHPKISSKGVSLPSSEIKDLNKHKTAVPQAVDFARKSTTNAINPYPAYLEKDAAVQLDLQLKKSSNVAKPDLPKKMRRKENYGVNQFPGLTTADNVYSTQTTVIIRGTGTHLAANRRIEGSGIKAKGTRLERAIRDLENIVGEYKPHTLDVPYIDPNCQGAVKRRLPQEIKQKLAKVARLSANQGKISEDELINRLMGIVGHLVQRRTLKRNMKEMVESGMCAKQEKADKFQQVKTEIYEMVKARLDTKPKVTEQRDDSAHDFQGGVNIDDKTALKGKFVLDAPLEDRICDLYDLYVEGMDEDKGPQSRKLYVELADLWPQGYMDKVEIRNAISRSKERRNLLYRQRKVRNEERMKRRRIAAAAKSRDGNPMVAHYATAQQVMQPPVKDASPSMTSTHTLYPVVNYGHSQVCRNADRVGEVTVGAVSDGNRSSDAAVDLQLQANPLKAPPRYVSEKQKPAKRADDAKVVGRNLSTMSLVVKVTMPRKRKLDGDIEEVNSLKKHKPPADRNRASPSALVTACKDMSDERMSAIDDMDFTSLRNIKCDNLFNRLSQWLAGLYDPDSREVVVPGRRRLSVNEESVHRIMGVPRGDIAVYFKVPTDAQLELVGDLFGDLGHAPKTVDVLNLILSTNRHDDNFKRLWLVLAASTVMAPMTSNKIITRWYPVLAGDYAHMHLITFPDLECGQWLWIIARPTFVLFSKTSILYRGC</sequence>
<dbReference type="PANTHER" id="PTHR21669:SF26">
    <property type="entry name" value="HPC2-RELATED DOMAIN-CONTAINING PROTEIN"/>
    <property type="match status" value="1"/>
</dbReference>
<dbReference type="GO" id="GO:0005634">
    <property type="term" value="C:nucleus"/>
    <property type="evidence" value="ECO:0007669"/>
    <property type="project" value="TreeGrafter"/>
</dbReference>
<feature type="domain" description="Hpc2-related" evidence="2">
    <location>
        <begin position="111"/>
        <end position="154"/>
    </location>
</feature>
<feature type="compositionally biased region" description="Polar residues" evidence="1">
    <location>
        <begin position="233"/>
        <end position="253"/>
    </location>
</feature>
<evidence type="ECO:0000259" key="2">
    <source>
        <dbReference type="Pfam" id="PF08729"/>
    </source>
</evidence>
<name>N1R4P9_AEGTA</name>
<reference evidence="3" key="1">
    <citation type="submission" date="2015-06" db="UniProtKB">
        <authorList>
            <consortium name="EnsemblPlants"/>
        </authorList>
    </citation>
    <scope>IDENTIFICATION</scope>
</reference>
<organism evidence="3">
    <name type="scientific">Aegilops tauschii</name>
    <name type="common">Tausch's goatgrass</name>
    <name type="synonym">Aegilops squarrosa</name>
    <dbReference type="NCBI Taxonomy" id="37682"/>
    <lineage>
        <taxon>Eukaryota</taxon>
        <taxon>Viridiplantae</taxon>
        <taxon>Streptophyta</taxon>
        <taxon>Embryophyta</taxon>
        <taxon>Tracheophyta</taxon>
        <taxon>Spermatophyta</taxon>
        <taxon>Magnoliopsida</taxon>
        <taxon>Liliopsida</taxon>
        <taxon>Poales</taxon>
        <taxon>Poaceae</taxon>
        <taxon>BOP clade</taxon>
        <taxon>Pooideae</taxon>
        <taxon>Triticodae</taxon>
        <taxon>Triticeae</taxon>
        <taxon>Triticinae</taxon>
        <taxon>Aegilops</taxon>
    </lineage>
</organism>
<proteinExistence type="predicted"/>
<evidence type="ECO:0000256" key="1">
    <source>
        <dbReference type="SAM" id="MobiDB-lite"/>
    </source>
</evidence>
<protein>
    <recommendedName>
        <fullName evidence="2">Hpc2-related domain-containing protein</fullName>
    </recommendedName>
</protein>
<feature type="region of interest" description="Disordered" evidence="1">
    <location>
        <begin position="222"/>
        <end position="272"/>
    </location>
</feature>
<dbReference type="InterPro" id="IPR014840">
    <property type="entry name" value="HRD"/>
</dbReference>
<feature type="region of interest" description="Disordered" evidence="1">
    <location>
        <begin position="166"/>
        <end position="201"/>
    </location>
</feature>
<feature type="region of interest" description="Disordered" evidence="1">
    <location>
        <begin position="1"/>
        <end position="20"/>
    </location>
</feature>
<accession>N1R4P9</accession>
<dbReference type="GO" id="GO:0006325">
    <property type="term" value="P:chromatin organization"/>
    <property type="evidence" value="ECO:0007669"/>
    <property type="project" value="TreeGrafter"/>
</dbReference>
<dbReference type="PANTHER" id="PTHR21669">
    <property type="entry name" value="CAPZ-INTERACTING PROTEIN AND RELATED PROTEINS"/>
    <property type="match status" value="1"/>
</dbReference>